<dbReference type="GO" id="GO:0044550">
    <property type="term" value="P:secondary metabolite biosynthetic process"/>
    <property type="evidence" value="ECO:0007669"/>
    <property type="project" value="TreeGrafter"/>
</dbReference>
<sequence>MGRFVEIGRMEVLEKGKLSLVIFRQTATFASFDLEVTCNLGPKVIGDVLALFDPYHTAYYVSEIDKALMTLGKGAHIRKIVVGYERRSSTGLKVRFSPFRSKFDPNVVYLLVGCLGGLRLEIETRTRKLFSASFDLQGVSTQIVQGDDVASLADVKSAVSSTDLPIKVVIQGALTLHDRLFSSMTLDQFGSTERPRVIGTLNLHEALKIHRWTSFKCGVHGQQSLGLPATSLSLSQVLGIGIVSYMPEYQQAMIRKGFYGNEEDDFLQYCDAGIGPASQTTAYEFDPLAQGHLLVGIKPAGLQEIN</sequence>
<dbReference type="PANTHER" id="PTHR43775:SF37">
    <property type="entry name" value="SI:DKEY-61P9.11"/>
    <property type="match status" value="1"/>
</dbReference>
<evidence type="ECO:0000313" key="5">
    <source>
        <dbReference type="Proteomes" id="UP000710849"/>
    </source>
</evidence>
<dbReference type="InterPro" id="IPR057326">
    <property type="entry name" value="KR_dom"/>
</dbReference>
<keyword evidence="2" id="KW-0597">Phosphoprotein</keyword>
<dbReference type="RefSeq" id="XP_038731834.1">
    <property type="nucleotide sequence ID" value="XM_038877644.1"/>
</dbReference>
<dbReference type="InterPro" id="IPR050091">
    <property type="entry name" value="PKS_NRPS_Biosynth_Enz"/>
</dbReference>
<evidence type="ECO:0000256" key="2">
    <source>
        <dbReference type="ARBA" id="ARBA00022553"/>
    </source>
</evidence>
<keyword evidence="1" id="KW-0596">Phosphopantetheine</keyword>
<feature type="domain" description="Ketoreductase" evidence="3">
    <location>
        <begin position="107"/>
        <end position="241"/>
    </location>
</feature>
<proteinExistence type="predicted"/>
<name>A0A9P5M630_9HELO</name>
<comment type="caution">
    <text evidence="4">The sequence shown here is derived from an EMBL/GenBank/DDBJ whole genome shotgun (WGS) entry which is preliminary data.</text>
</comment>
<dbReference type="Proteomes" id="UP000710849">
    <property type="component" value="Unassembled WGS sequence"/>
</dbReference>
<dbReference type="GO" id="GO:0006633">
    <property type="term" value="P:fatty acid biosynthetic process"/>
    <property type="evidence" value="ECO:0007669"/>
    <property type="project" value="TreeGrafter"/>
</dbReference>
<protein>
    <recommendedName>
        <fullName evidence="3">Ketoreductase domain-containing protein</fullName>
    </recommendedName>
</protein>
<organism evidence="4 5">
    <name type="scientific">Botrytis byssoidea</name>
    <dbReference type="NCBI Taxonomy" id="139641"/>
    <lineage>
        <taxon>Eukaryota</taxon>
        <taxon>Fungi</taxon>
        <taxon>Dikarya</taxon>
        <taxon>Ascomycota</taxon>
        <taxon>Pezizomycotina</taxon>
        <taxon>Leotiomycetes</taxon>
        <taxon>Helotiales</taxon>
        <taxon>Sclerotiniaceae</taxon>
        <taxon>Botrytis</taxon>
    </lineage>
</organism>
<evidence type="ECO:0000313" key="4">
    <source>
        <dbReference type="EMBL" id="KAF7940945.1"/>
    </source>
</evidence>
<dbReference type="AlphaFoldDB" id="A0A9P5M630"/>
<dbReference type="EMBL" id="RCSW01000013">
    <property type="protein sequence ID" value="KAF7940945.1"/>
    <property type="molecule type" value="Genomic_DNA"/>
</dbReference>
<evidence type="ECO:0000256" key="1">
    <source>
        <dbReference type="ARBA" id="ARBA00022450"/>
    </source>
</evidence>
<dbReference type="SUPFAM" id="SSF51735">
    <property type="entry name" value="NAD(P)-binding Rossmann-fold domains"/>
    <property type="match status" value="1"/>
</dbReference>
<dbReference type="Gene3D" id="3.90.180.10">
    <property type="entry name" value="Medium-chain alcohol dehydrogenases, catalytic domain"/>
    <property type="match status" value="1"/>
</dbReference>
<keyword evidence="5" id="KW-1185">Reference proteome</keyword>
<gene>
    <name evidence="4" type="ORF">EAE97_007130</name>
</gene>
<dbReference type="InterPro" id="IPR013968">
    <property type="entry name" value="PKS_KR"/>
</dbReference>
<evidence type="ECO:0000259" key="3">
    <source>
        <dbReference type="SMART" id="SM00822"/>
    </source>
</evidence>
<dbReference type="GeneID" id="62150719"/>
<dbReference type="GO" id="GO:0004312">
    <property type="term" value="F:fatty acid synthase activity"/>
    <property type="evidence" value="ECO:0007669"/>
    <property type="project" value="TreeGrafter"/>
</dbReference>
<accession>A0A9P5M630</accession>
<reference evidence="4 5" key="1">
    <citation type="journal article" date="2020" name="Genome Biol. Evol.">
        <title>Comparative genomics of Sclerotiniaceae.</title>
        <authorList>
            <person name="Valero Jimenez C.A."/>
            <person name="Steentjes M."/>
            <person name="Scholten O.E."/>
            <person name="Van Kan J.A.L."/>
        </authorList>
    </citation>
    <scope>NUCLEOTIDE SEQUENCE [LARGE SCALE GENOMIC DNA]</scope>
    <source>
        <strain evidence="4 5">MUCL 94</strain>
    </source>
</reference>
<dbReference type="PANTHER" id="PTHR43775">
    <property type="entry name" value="FATTY ACID SYNTHASE"/>
    <property type="match status" value="1"/>
</dbReference>
<dbReference type="Pfam" id="PF08659">
    <property type="entry name" value="KR"/>
    <property type="match status" value="1"/>
</dbReference>
<dbReference type="SMART" id="SM00822">
    <property type="entry name" value="PKS_KR"/>
    <property type="match status" value="1"/>
</dbReference>
<dbReference type="Gene3D" id="3.40.50.720">
    <property type="entry name" value="NAD(P)-binding Rossmann-like Domain"/>
    <property type="match status" value="1"/>
</dbReference>
<dbReference type="InterPro" id="IPR036291">
    <property type="entry name" value="NAD(P)-bd_dom_sf"/>
</dbReference>